<gene>
    <name evidence="11" type="ORF">DILT_LOCUS10230</name>
</gene>
<evidence type="ECO:0000256" key="9">
    <source>
        <dbReference type="SAM" id="SignalP"/>
    </source>
</evidence>
<keyword evidence="7" id="KW-0539">Nucleus</keyword>
<evidence type="ECO:0000313" key="11">
    <source>
        <dbReference type="EMBL" id="VDN14399.1"/>
    </source>
</evidence>
<dbReference type="EMBL" id="UYRU01059140">
    <property type="protein sequence ID" value="VDN14399.1"/>
    <property type="molecule type" value="Genomic_DNA"/>
</dbReference>
<dbReference type="Proteomes" id="UP000281553">
    <property type="component" value="Unassembled WGS sequence"/>
</dbReference>
<evidence type="ECO:0000256" key="4">
    <source>
        <dbReference type="ARBA" id="ARBA00022491"/>
    </source>
</evidence>
<sequence length="335" mass="36495">MRLSFLNSFLSLILWPIVDACALAASAIEQSVLDPNSPDSSMEVDRMSSEDLPLDEATREEGIAFHPAFFHRASAEIPANKNDQIRLLESVRPWLQEAISSTRLLESNYKVDGPLTWKAFHQLAGRGASESCKPQPIPPFLVGSSDEDSLLISPFGVRDWDCLALAPLSRPKRVAFAVVLPALFTGPFGNASSGSSGGGGGCDDTTPTNESPGNAYTSPRPSPLPTTTPMSTLATFFRELSYAYENCRLGQHYPYFNPVAGSPETSFIPVCSPQGQFGTCIHCFLIMRILHGCFICSKNLPDYLQKRHFDYSSLSPSLSPLKKSLLTCPTIIQNA</sequence>
<reference evidence="11 12" key="1">
    <citation type="submission" date="2018-11" db="EMBL/GenBank/DDBJ databases">
        <authorList>
            <consortium name="Pathogen Informatics"/>
        </authorList>
    </citation>
    <scope>NUCLEOTIDE SEQUENCE [LARGE SCALE GENOMIC DNA]</scope>
</reference>
<dbReference type="PANTHER" id="PTHR48249">
    <property type="entry name" value="MEDIATOR OF RNA POLYMERASE II TRANSCRIPTION SUBUNIT 13"/>
    <property type="match status" value="1"/>
</dbReference>
<evidence type="ECO:0000256" key="2">
    <source>
        <dbReference type="ARBA" id="ARBA00009354"/>
    </source>
</evidence>
<feature type="compositionally biased region" description="Polar residues" evidence="8">
    <location>
        <begin position="205"/>
        <end position="216"/>
    </location>
</feature>
<dbReference type="GO" id="GO:0003713">
    <property type="term" value="F:transcription coactivator activity"/>
    <property type="evidence" value="ECO:0007669"/>
    <property type="project" value="TreeGrafter"/>
</dbReference>
<dbReference type="OrthoDB" id="103819at2759"/>
<dbReference type="AlphaFoldDB" id="A0A3P7P0L6"/>
<keyword evidence="9" id="KW-0732">Signal</keyword>
<organism evidence="11 12">
    <name type="scientific">Dibothriocephalus latus</name>
    <name type="common">Fish tapeworm</name>
    <name type="synonym">Diphyllobothrium latum</name>
    <dbReference type="NCBI Taxonomy" id="60516"/>
    <lineage>
        <taxon>Eukaryota</taxon>
        <taxon>Metazoa</taxon>
        <taxon>Spiralia</taxon>
        <taxon>Lophotrochozoa</taxon>
        <taxon>Platyhelminthes</taxon>
        <taxon>Cestoda</taxon>
        <taxon>Eucestoda</taxon>
        <taxon>Diphyllobothriidea</taxon>
        <taxon>Diphyllobothriidae</taxon>
        <taxon>Dibothriocephalus</taxon>
    </lineage>
</organism>
<evidence type="ECO:0000313" key="12">
    <source>
        <dbReference type="Proteomes" id="UP000281553"/>
    </source>
</evidence>
<comment type="similarity">
    <text evidence="2">Belongs to the Mediator complex subunit 13 family.</text>
</comment>
<evidence type="ECO:0000256" key="5">
    <source>
        <dbReference type="ARBA" id="ARBA00023015"/>
    </source>
</evidence>
<feature type="signal peptide" evidence="9">
    <location>
        <begin position="1"/>
        <end position="20"/>
    </location>
</feature>
<evidence type="ECO:0000256" key="3">
    <source>
        <dbReference type="ARBA" id="ARBA00019618"/>
    </source>
</evidence>
<keyword evidence="6" id="KW-0804">Transcription</keyword>
<dbReference type="Pfam" id="PF18296">
    <property type="entry name" value="MID_MedPIWI"/>
    <property type="match status" value="1"/>
</dbReference>
<keyword evidence="4" id="KW-0678">Repressor</keyword>
<evidence type="ECO:0000256" key="7">
    <source>
        <dbReference type="ARBA" id="ARBA00023242"/>
    </source>
</evidence>
<feature type="chain" id="PRO_5018164148" description="Mediator of RNA polymerase II transcription subunit 13" evidence="9">
    <location>
        <begin position="21"/>
        <end position="335"/>
    </location>
</feature>
<proteinExistence type="inferred from homology"/>
<comment type="subcellular location">
    <subcellularLocation>
        <location evidence="1">Nucleus</location>
    </subcellularLocation>
</comment>
<dbReference type="InterPro" id="IPR051139">
    <property type="entry name" value="Mediator_complx_sub13"/>
</dbReference>
<dbReference type="PANTHER" id="PTHR48249:SF3">
    <property type="entry name" value="MEDIATOR OF RNA POLYMERASE II TRANSCRIPTION SUBUNIT 13"/>
    <property type="match status" value="1"/>
</dbReference>
<evidence type="ECO:0000256" key="8">
    <source>
        <dbReference type="SAM" id="MobiDB-lite"/>
    </source>
</evidence>
<evidence type="ECO:0000259" key="10">
    <source>
        <dbReference type="Pfam" id="PF18296"/>
    </source>
</evidence>
<keyword evidence="12" id="KW-1185">Reference proteome</keyword>
<evidence type="ECO:0000256" key="6">
    <source>
        <dbReference type="ARBA" id="ARBA00023163"/>
    </source>
</evidence>
<dbReference type="GO" id="GO:0016592">
    <property type="term" value="C:mediator complex"/>
    <property type="evidence" value="ECO:0007669"/>
    <property type="project" value="TreeGrafter"/>
</dbReference>
<protein>
    <recommendedName>
        <fullName evidence="3">Mediator of RNA polymerase II transcription subunit 13</fullName>
    </recommendedName>
</protein>
<dbReference type="InterPro" id="IPR041285">
    <property type="entry name" value="MID_MedPIWI"/>
</dbReference>
<feature type="region of interest" description="Disordered" evidence="8">
    <location>
        <begin position="192"/>
        <end position="226"/>
    </location>
</feature>
<feature type="domain" description="MID" evidence="10">
    <location>
        <begin position="231"/>
        <end position="255"/>
    </location>
</feature>
<keyword evidence="5" id="KW-0805">Transcription regulation</keyword>
<evidence type="ECO:0000256" key="1">
    <source>
        <dbReference type="ARBA" id="ARBA00004123"/>
    </source>
</evidence>
<dbReference type="GO" id="GO:0045944">
    <property type="term" value="P:positive regulation of transcription by RNA polymerase II"/>
    <property type="evidence" value="ECO:0007669"/>
    <property type="project" value="TreeGrafter"/>
</dbReference>
<accession>A0A3P7P0L6</accession>
<name>A0A3P7P0L6_DIBLA</name>